<keyword evidence="2" id="KW-0472">Membrane</keyword>
<dbReference type="InterPro" id="IPR002165">
    <property type="entry name" value="Plexin_repeat"/>
</dbReference>
<dbReference type="EMBL" id="BEZZ01106781">
    <property type="protein sequence ID" value="GCC43402.1"/>
    <property type="molecule type" value="Genomic_DNA"/>
</dbReference>
<feature type="region of interest" description="Disordered" evidence="4">
    <location>
        <begin position="1"/>
        <end position="98"/>
    </location>
</feature>
<feature type="domain" description="PSI" evidence="5">
    <location>
        <begin position="120"/>
        <end position="170"/>
    </location>
</feature>
<dbReference type="SMART" id="SM00423">
    <property type="entry name" value="PSI"/>
    <property type="match status" value="2"/>
</dbReference>
<evidence type="ECO:0000256" key="3">
    <source>
        <dbReference type="ARBA" id="ARBA00023180"/>
    </source>
</evidence>
<dbReference type="Pfam" id="PF01437">
    <property type="entry name" value="PSI"/>
    <property type="match status" value="1"/>
</dbReference>
<dbReference type="InterPro" id="IPR016201">
    <property type="entry name" value="PSI"/>
</dbReference>
<evidence type="ECO:0000313" key="6">
    <source>
        <dbReference type="EMBL" id="GCC43402.1"/>
    </source>
</evidence>
<dbReference type="AlphaFoldDB" id="A0A401TL84"/>
<dbReference type="Proteomes" id="UP000287033">
    <property type="component" value="Unassembled WGS sequence"/>
</dbReference>
<name>A0A401TL84_CHIPU</name>
<sequence>RQGGGRASETGRWASERARQGGERASETGRWASERDRAVGGRASETGRWARQGGGRAGERDRAVGGRASETGRWAGGRARQGGGRAGERDRAVGERDRAVGERDRAEISFHFLEPFRTEDCDTYPSCLACLADQGCGWCPDTSTCHQRVLGIDGQCGRSRHLILTPGGCVLCSEHTDCPSCSRDPYCEWQVNVNRKGDFQCTRRGRSPRAIHSPAACPGPCHL</sequence>
<evidence type="ECO:0000256" key="2">
    <source>
        <dbReference type="ARBA" id="ARBA00023136"/>
    </source>
</evidence>
<feature type="compositionally biased region" description="Basic and acidic residues" evidence="4">
    <location>
        <begin position="14"/>
        <end position="39"/>
    </location>
</feature>
<dbReference type="STRING" id="137246.A0A401TL84"/>
<accession>A0A401TL84</accession>
<proteinExistence type="predicted"/>
<dbReference type="OrthoDB" id="263283at2759"/>
<evidence type="ECO:0000256" key="4">
    <source>
        <dbReference type="SAM" id="MobiDB-lite"/>
    </source>
</evidence>
<reference evidence="6 7" key="1">
    <citation type="journal article" date="2018" name="Nat. Ecol. Evol.">
        <title>Shark genomes provide insights into elasmobranch evolution and the origin of vertebrates.</title>
        <authorList>
            <person name="Hara Y"/>
            <person name="Yamaguchi K"/>
            <person name="Onimaru K"/>
            <person name="Kadota M"/>
            <person name="Koyanagi M"/>
            <person name="Keeley SD"/>
            <person name="Tatsumi K"/>
            <person name="Tanaka K"/>
            <person name="Motone F"/>
            <person name="Kageyama Y"/>
            <person name="Nozu R"/>
            <person name="Adachi N"/>
            <person name="Nishimura O"/>
            <person name="Nakagawa R"/>
            <person name="Tanegashima C"/>
            <person name="Kiyatake I"/>
            <person name="Matsumoto R"/>
            <person name="Murakumo K"/>
            <person name="Nishida K"/>
            <person name="Terakita A"/>
            <person name="Kuratani S"/>
            <person name="Sato K"/>
            <person name="Hyodo S Kuraku.S."/>
        </authorList>
    </citation>
    <scope>NUCLEOTIDE SEQUENCE [LARGE SCALE GENOMIC DNA]</scope>
</reference>
<evidence type="ECO:0000313" key="7">
    <source>
        <dbReference type="Proteomes" id="UP000287033"/>
    </source>
</evidence>
<gene>
    <name evidence="6" type="ORF">chiPu_0027548</name>
</gene>
<dbReference type="GO" id="GO:0016020">
    <property type="term" value="C:membrane"/>
    <property type="evidence" value="ECO:0007669"/>
    <property type="project" value="UniProtKB-SubCell"/>
</dbReference>
<feature type="compositionally biased region" description="Basic and acidic residues" evidence="4">
    <location>
        <begin position="86"/>
        <end position="98"/>
    </location>
</feature>
<organism evidence="6 7">
    <name type="scientific">Chiloscyllium punctatum</name>
    <name type="common">Brownbanded bambooshark</name>
    <name type="synonym">Hemiscyllium punctatum</name>
    <dbReference type="NCBI Taxonomy" id="137246"/>
    <lineage>
        <taxon>Eukaryota</taxon>
        <taxon>Metazoa</taxon>
        <taxon>Chordata</taxon>
        <taxon>Craniata</taxon>
        <taxon>Vertebrata</taxon>
        <taxon>Chondrichthyes</taxon>
        <taxon>Elasmobranchii</taxon>
        <taxon>Galeomorphii</taxon>
        <taxon>Galeoidea</taxon>
        <taxon>Orectolobiformes</taxon>
        <taxon>Hemiscylliidae</taxon>
        <taxon>Chiloscyllium</taxon>
    </lineage>
</organism>
<keyword evidence="3" id="KW-0325">Glycoprotein</keyword>
<evidence type="ECO:0000259" key="5">
    <source>
        <dbReference type="SMART" id="SM00423"/>
    </source>
</evidence>
<comment type="caution">
    <text evidence="6">The sequence shown here is derived from an EMBL/GenBank/DDBJ whole genome shotgun (WGS) entry which is preliminary data.</text>
</comment>
<protein>
    <recommendedName>
        <fullName evidence="5">PSI domain-containing protein</fullName>
    </recommendedName>
</protein>
<feature type="domain" description="PSI" evidence="5">
    <location>
        <begin position="171"/>
        <end position="218"/>
    </location>
</feature>
<evidence type="ECO:0000256" key="1">
    <source>
        <dbReference type="ARBA" id="ARBA00004370"/>
    </source>
</evidence>
<feature type="compositionally biased region" description="Low complexity" evidence="4">
    <location>
        <begin position="65"/>
        <end position="78"/>
    </location>
</feature>
<comment type="subcellular location">
    <subcellularLocation>
        <location evidence="1">Membrane</location>
    </subcellularLocation>
</comment>
<feature type="non-terminal residue" evidence="6">
    <location>
        <position position="1"/>
    </location>
</feature>
<keyword evidence="7" id="KW-1185">Reference proteome</keyword>